<evidence type="ECO:0000313" key="13">
    <source>
        <dbReference type="Proteomes" id="UP000310458"/>
    </source>
</evidence>
<comment type="caution">
    <text evidence="12">The sequence shown here is derived from an EMBL/GenBank/DDBJ whole genome shotgun (WGS) entry which is preliminary data.</text>
</comment>
<keyword evidence="5 10" id="KW-1133">Transmembrane helix</keyword>
<feature type="domain" description="Vitamin K epoxide reductase" evidence="11">
    <location>
        <begin position="25"/>
        <end position="166"/>
    </location>
</feature>
<gene>
    <name evidence="12" type="ORF">FEF26_14405</name>
</gene>
<keyword evidence="7 10" id="KW-0472">Membrane</keyword>
<feature type="transmembrane region" description="Helical" evidence="10">
    <location>
        <begin position="141"/>
        <end position="162"/>
    </location>
</feature>
<evidence type="ECO:0000313" key="12">
    <source>
        <dbReference type="EMBL" id="TLP92762.1"/>
    </source>
</evidence>
<name>A0A5R9B755_9MICC</name>
<proteinExistence type="inferred from homology"/>
<keyword evidence="9" id="KW-0676">Redox-active center</keyword>
<feature type="transmembrane region" description="Helical" evidence="10">
    <location>
        <begin position="27"/>
        <end position="48"/>
    </location>
</feature>
<dbReference type="EMBL" id="VAVZ01000058">
    <property type="protein sequence ID" value="TLP92762.1"/>
    <property type="molecule type" value="Genomic_DNA"/>
</dbReference>
<dbReference type="SMART" id="SM00756">
    <property type="entry name" value="VKc"/>
    <property type="match status" value="1"/>
</dbReference>
<dbReference type="OrthoDB" id="9783799at2"/>
<evidence type="ECO:0000256" key="9">
    <source>
        <dbReference type="ARBA" id="ARBA00023284"/>
    </source>
</evidence>
<dbReference type="Gene3D" id="1.20.1440.130">
    <property type="entry name" value="VKOR domain"/>
    <property type="match status" value="1"/>
</dbReference>
<keyword evidence="3 10" id="KW-0812">Transmembrane</keyword>
<sequence>MTPDMFQTPTTPDIPESRPVPGLSHRFTGFILLAAGLLGFVPSFVLAVEKYWLLINPFYSPSCTLGETLSCVPVMTSWQAEVFGFPNPYLGIAGFAVIAATGAALLGQAQMSHWYWAGLQIGVTFGTLFVGWLMYQSLFHIQALCPYCMLVWAAMFLSLWYVTVESASRWSRNWTGYGRRLAHVMIRRHDIAILAWFVLVGLLVNIAAFNFS</sequence>
<dbReference type="InterPro" id="IPR012932">
    <property type="entry name" value="VKOR"/>
</dbReference>
<evidence type="ECO:0000256" key="5">
    <source>
        <dbReference type="ARBA" id="ARBA00022989"/>
    </source>
</evidence>
<evidence type="ECO:0000256" key="7">
    <source>
        <dbReference type="ARBA" id="ARBA00023136"/>
    </source>
</evidence>
<evidence type="ECO:0000256" key="4">
    <source>
        <dbReference type="ARBA" id="ARBA00022719"/>
    </source>
</evidence>
<reference evidence="12 13" key="1">
    <citation type="submission" date="2019-05" db="EMBL/GenBank/DDBJ databases">
        <title>Nesterenkonia sp. GY074 isolated from the Southern Atlantic Ocean.</title>
        <authorList>
            <person name="Zhang G."/>
        </authorList>
    </citation>
    <scope>NUCLEOTIDE SEQUENCE [LARGE SCALE GENOMIC DNA]</scope>
    <source>
        <strain evidence="12 13">GY074</strain>
    </source>
</reference>
<dbReference type="Proteomes" id="UP000310458">
    <property type="component" value="Unassembled WGS sequence"/>
</dbReference>
<comment type="similarity">
    <text evidence="2">Belongs to the VKOR family.</text>
</comment>
<dbReference type="InterPro" id="IPR038354">
    <property type="entry name" value="VKOR_sf"/>
</dbReference>
<feature type="transmembrane region" description="Helical" evidence="10">
    <location>
        <begin position="89"/>
        <end position="107"/>
    </location>
</feature>
<keyword evidence="6" id="KW-0560">Oxidoreductase</keyword>
<dbReference type="CDD" id="cd12922">
    <property type="entry name" value="VKOR_5"/>
    <property type="match status" value="1"/>
</dbReference>
<evidence type="ECO:0000256" key="8">
    <source>
        <dbReference type="ARBA" id="ARBA00023157"/>
    </source>
</evidence>
<protein>
    <submittedName>
        <fullName evidence="12">Vitamin K epoxide reductase family protein</fullName>
    </submittedName>
</protein>
<feature type="transmembrane region" description="Helical" evidence="10">
    <location>
        <begin position="114"/>
        <end position="135"/>
    </location>
</feature>
<dbReference type="AlphaFoldDB" id="A0A5R9B755"/>
<evidence type="ECO:0000259" key="11">
    <source>
        <dbReference type="SMART" id="SM00756"/>
    </source>
</evidence>
<dbReference type="GO" id="GO:0016020">
    <property type="term" value="C:membrane"/>
    <property type="evidence" value="ECO:0007669"/>
    <property type="project" value="UniProtKB-SubCell"/>
</dbReference>
<comment type="subcellular location">
    <subcellularLocation>
        <location evidence="1">Membrane</location>
        <topology evidence="1">Multi-pass membrane protein</topology>
    </subcellularLocation>
</comment>
<organism evidence="12 13">
    <name type="scientific">Nesterenkonia salmonea</name>
    <dbReference type="NCBI Taxonomy" id="1804987"/>
    <lineage>
        <taxon>Bacteria</taxon>
        <taxon>Bacillati</taxon>
        <taxon>Actinomycetota</taxon>
        <taxon>Actinomycetes</taxon>
        <taxon>Micrococcales</taxon>
        <taxon>Micrococcaceae</taxon>
        <taxon>Nesterenkonia</taxon>
    </lineage>
</organism>
<evidence type="ECO:0000256" key="10">
    <source>
        <dbReference type="SAM" id="Phobius"/>
    </source>
</evidence>
<dbReference type="InterPro" id="IPR041714">
    <property type="entry name" value="VKOR_Actinobacteria"/>
</dbReference>
<evidence type="ECO:0000256" key="6">
    <source>
        <dbReference type="ARBA" id="ARBA00023002"/>
    </source>
</evidence>
<evidence type="ECO:0000256" key="1">
    <source>
        <dbReference type="ARBA" id="ARBA00004141"/>
    </source>
</evidence>
<keyword evidence="4" id="KW-0874">Quinone</keyword>
<dbReference type="Pfam" id="PF07884">
    <property type="entry name" value="VKOR"/>
    <property type="match status" value="1"/>
</dbReference>
<feature type="transmembrane region" description="Helical" evidence="10">
    <location>
        <begin position="191"/>
        <end position="211"/>
    </location>
</feature>
<keyword evidence="13" id="KW-1185">Reference proteome</keyword>
<accession>A0A5R9B755</accession>
<evidence type="ECO:0000256" key="2">
    <source>
        <dbReference type="ARBA" id="ARBA00006214"/>
    </source>
</evidence>
<evidence type="ECO:0000256" key="3">
    <source>
        <dbReference type="ARBA" id="ARBA00022692"/>
    </source>
</evidence>
<dbReference type="GO" id="GO:0048038">
    <property type="term" value="F:quinone binding"/>
    <property type="evidence" value="ECO:0007669"/>
    <property type="project" value="UniProtKB-KW"/>
</dbReference>
<keyword evidence="8" id="KW-1015">Disulfide bond</keyword>
<dbReference type="GO" id="GO:0016491">
    <property type="term" value="F:oxidoreductase activity"/>
    <property type="evidence" value="ECO:0007669"/>
    <property type="project" value="UniProtKB-KW"/>
</dbReference>